<gene>
    <name evidence="1" type="ORF">PSON_ATCC_30995.1.T0010157</name>
</gene>
<accession>A0A8S1JSM3</accession>
<keyword evidence="2" id="KW-1185">Reference proteome</keyword>
<name>A0A8S1JSM3_9CILI</name>
<reference evidence="1" key="1">
    <citation type="submission" date="2021-01" db="EMBL/GenBank/DDBJ databases">
        <authorList>
            <consortium name="Genoscope - CEA"/>
            <person name="William W."/>
        </authorList>
    </citation>
    <scope>NUCLEOTIDE SEQUENCE</scope>
</reference>
<dbReference type="AlphaFoldDB" id="A0A8S1JSM3"/>
<evidence type="ECO:0000313" key="1">
    <source>
        <dbReference type="EMBL" id="CAD8045634.1"/>
    </source>
</evidence>
<sequence>MASQSEEKDLIGSILSDDEIKLRPATYIRRKNLTLKSKEFNPEQLAKYQDIPTSNGSIISTGQVSQQKQRIFFLTQTSIEIQSQLSSALIQTGEQEFNCSADTFQCIEIKYISEQHLIHLRNCS</sequence>
<protein>
    <submittedName>
        <fullName evidence="1">Uncharacterized protein</fullName>
    </submittedName>
</protein>
<comment type="caution">
    <text evidence="1">The sequence shown here is derived from an EMBL/GenBank/DDBJ whole genome shotgun (WGS) entry which is preliminary data.</text>
</comment>
<dbReference type="Proteomes" id="UP000692954">
    <property type="component" value="Unassembled WGS sequence"/>
</dbReference>
<organism evidence="1 2">
    <name type="scientific">Paramecium sonneborni</name>
    <dbReference type="NCBI Taxonomy" id="65129"/>
    <lineage>
        <taxon>Eukaryota</taxon>
        <taxon>Sar</taxon>
        <taxon>Alveolata</taxon>
        <taxon>Ciliophora</taxon>
        <taxon>Intramacronucleata</taxon>
        <taxon>Oligohymenophorea</taxon>
        <taxon>Peniculida</taxon>
        <taxon>Parameciidae</taxon>
        <taxon>Paramecium</taxon>
    </lineage>
</organism>
<evidence type="ECO:0000313" key="2">
    <source>
        <dbReference type="Proteomes" id="UP000692954"/>
    </source>
</evidence>
<dbReference type="EMBL" id="CAJJDN010000001">
    <property type="protein sequence ID" value="CAD8045634.1"/>
    <property type="molecule type" value="Genomic_DNA"/>
</dbReference>
<proteinExistence type="predicted"/>